<dbReference type="Gene3D" id="3.75.10.10">
    <property type="entry name" value="L-arginine/glycine Amidinotransferase, Chain A"/>
    <property type="match status" value="1"/>
</dbReference>
<comment type="caution">
    <text evidence="1">The sequence shown here is derived from an EMBL/GenBank/DDBJ whole genome shotgun (WGS) entry which is preliminary data.</text>
</comment>
<keyword evidence="2" id="KW-1185">Reference proteome</keyword>
<dbReference type="Proteomes" id="UP001084197">
    <property type="component" value="Unassembled WGS sequence"/>
</dbReference>
<dbReference type="PANTHER" id="PTHR47271">
    <property type="entry name" value="ARGININE DEIMINASE"/>
    <property type="match status" value="1"/>
</dbReference>
<proteinExistence type="predicted"/>
<dbReference type="GO" id="GO:0019546">
    <property type="term" value="P:L-arginine deiminase pathway"/>
    <property type="evidence" value="ECO:0007669"/>
    <property type="project" value="TreeGrafter"/>
</dbReference>
<dbReference type="RefSeq" id="WP_268779612.1">
    <property type="nucleotide sequence ID" value="NZ_JAPRAT010000009.1"/>
</dbReference>
<organism evidence="1 2">
    <name type="scientific">Natronobacillus azotifigens</name>
    <dbReference type="NCBI Taxonomy" id="472978"/>
    <lineage>
        <taxon>Bacteria</taxon>
        <taxon>Bacillati</taxon>
        <taxon>Bacillota</taxon>
        <taxon>Bacilli</taxon>
        <taxon>Bacillales</taxon>
        <taxon>Bacillaceae</taxon>
        <taxon>Natronobacillus</taxon>
    </lineage>
</organism>
<dbReference type="GO" id="GO:0016990">
    <property type="term" value="F:arginine deiminase activity"/>
    <property type="evidence" value="ECO:0007669"/>
    <property type="project" value="TreeGrafter"/>
</dbReference>
<reference evidence="1" key="1">
    <citation type="submission" date="2022-11" db="EMBL/GenBank/DDBJ databases">
        <title>WGS of Natronobacillus azotifigens 24KS-1, an anaerobic diazotrophic haloalkaliphile from soda-rich habitats.</title>
        <authorList>
            <person name="Sorokin D.Y."/>
            <person name="Merkel A.Y."/>
        </authorList>
    </citation>
    <scope>NUCLEOTIDE SEQUENCE</scope>
    <source>
        <strain evidence="1">24KS-1</strain>
    </source>
</reference>
<dbReference type="SUPFAM" id="SSF55909">
    <property type="entry name" value="Pentein"/>
    <property type="match status" value="1"/>
</dbReference>
<accession>A0A9J6RAY9</accession>
<dbReference type="PANTHER" id="PTHR47271:SF2">
    <property type="entry name" value="ARGININE DEIMINASE"/>
    <property type="match status" value="1"/>
</dbReference>
<gene>
    <name evidence="1" type="ORF">OWO01_06425</name>
</gene>
<evidence type="ECO:0000313" key="1">
    <source>
        <dbReference type="EMBL" id="MCZ0702842.1"/>
    </source>
</evidence>
<dbReference type="Pfam" id="PF19420">
    <property type="entry name" value="DDAH_eukar"/>
    <property type="match status" value="1"/>
</dbReference>
<dbReference type="EMBL" id="JAPRAT010000009">
    <property type="protein sequence ID" value="MCZ0702842.1"/>
    <property type="molecule type" value="Genomic_DNA"/>
</dbReference>
<evidence type="ECO:0000313" key="2">
    <source>
        <dbReference type="Proteomes" id="UP001084197"/>
    </source>
</evidence>
<protein>
    <submittedName>
        <fullName evidence="1">Arginine deiminase family protein</fullName>
    </submittedName>
</protein>
<sequence>MSAETQIACHTEYDVLKKVIVSPPTYMEISEVINETQKVYQSENINTKIAEEQHADFVKTMQDHGVEVIEIEPKPKLNEQVFTRDIGFTIGDKVRIGKMASKIRLEEIKYFKNLLEEHNIPYQDELIDSIEGGDVIIDQNIIWVGISLRTTKHAVAKLQEILPDYQVIDLPLAEGILHLDCTFNVVSPDLALVYRGGLSETDMDKIQSHYEVIEVGDEEQFTLGTNVLSIGNKKLISLPENKCVNQTLREKGFEVIEVAFNEIIKSGGSFRCCSMPVERK</sequence>
<name>A0A9J6RAY9_9BACI</name>
<dbReference type="AlphaFoldDB" id="A0A9J6RAY9"/>